<feature type="transmembrane region" description="Helical" evidence="1">
    <location>
        <begin position="121"/>
        <end position="141"/>
    </location>
</feature>
<dbReference type="InterPro" id="IPR002656">
    <property type="entry name" value="Acyl_transf_3_dom"/>
</dbReference>
<evidence type="ECO:0000259" key="2">
    <source>
        <dbReference type="Pfam" id="PF01757"/>
    </source>
</evidence>
<gene>
    <name evidence="3" type="ORF">M8523_25965</name>
</gene>
<dbReference type="GO" id="GO:0016747">
    <property type="term" value="F:acyltransferase activity, transferring groups other than amino-acyl groups"/>
    <property type="evidence" value="ECO:0007669"/>
    <property type="project" value="InterPro"/>
</dbReference>
<feature type="transmembrane region" description="Helical" evidence="1">
    <location>
        <begin position="253"/>
        <end position="269"/>
    </location>
</feature>
<feature type="domain" description="Acyltransferase 3" evidence="2">
    <location>
        <begin position="47"/>
        <end position="371"/>
    </location>
</feature>
<dbReference type="AlphaFoldDB" id="A0AA42CLB4"/>
<feature type="transmembrane region" description="Helical" evidence="1">
    <location>
        <begin position="355"/>
        <end position="376"/>
    </location>
</feature>
<dbReference type="RefSeq" id="WP_282587812.1">
    <property type="nucleotide sequence ID" value="NZ_JAMOIM010000026.1"/>
</dbReference>
<evidence type="ECO:0000313" key="3">
    <source>
        <dbReference type="EMBL" id="MCW6511434.1"/>
    </source>
</evidence>
<feature type="transmembrane region" description="Helical" evidence="1">
    <location>
        <begin position="182"/>
        <end position="203"/>
    </location>
</feature>
<keyword evidence="1" id="KW-0472">Membrane</keyword>
<proteinExistence type="predicted"/>
<organism evidence="3 4">
    <name type="scientific">Lichenifustis flavocetrariae</name>
    <dbReference type="NCBI Taxonomy" id="2949735"/>
    <lineage>
        <taxon>Bacteria</taxon>
        <taxon>Pseudomonadati</taxon>
        <taxon>Pseudomonadota</taxon>
        <taxon>Alphaproteobacteria</taxon>
        <taxon>Hyphomicrobiales</taxon>
        <taxon>Lichenihabitantaceae</taxon>
        <taxon>Lichenifustis</taxon>
    </lineage>
</organism>
<keyword evidence="1" id="KW-0812">Transmembrane</keyword>
<protein>
    <submittedName>
        <fullName evidence="3">Acyltransferase</fullName>
    </submittedName>
</protein>
<dbReference type="InterPro" id="IPR050879">
    <property type="entry name" value="Acyltransferase_3"/>
</dbReference>
<accession>A0AA42CLB4</accession>
<dbReference type="EMBL" id="JAMOIM010000026">
    <property type="protein sequence ID" value="MCW6511434.1"/>
    <property type="molecule type" value="Genomic_DNA"/>
</dbReference>
<dbReference type="PANTHER" id="PTHR23028">
    <property type="entry name" value="ACETYLTRANSFERASE"/>
    <property type="match status" value="1"/>
</dbReference>
<feature type="transmembrane region" description="Helical" evidence="1">
    <location>
        <begin position="276"/>
        <end position="293"/>
    </location>
</feature>
<evidence type="ECO:0000256" key="1">
    <source>
        <dbReference type="SAM" id="Phobius"/>
    </source>
</evidence>
<feature type="transmembrane region" description="Helical" evidence="1">
    <location>
        <begin position="51"/>
        <end position="72"/>
    </location>
</feature>
<keyword evidence="1" id="KW-1133">Transmembrane helix</keyword>
<dbReference type="Proteomes" id="UP001165667">
    <property type="component" value="Unassembled WGS sequence"/>
</dbReference>
<keyword evidence="3" id="KW-0808">Transferase</keyword>
<name>A0AA42CLB4_9HYPH</name>
<reference evidence="3" key="1">
    <citation type="submission" date="2022-05" db="EMBL/GenBank/DDBJ databases">
        <authorList>
            <person name="Pankratov T."/>
        </authorList>
    </citation>
    <scope>NUCLEOTIDE SEQUENCE</scope>
    <source>
        <strain evidence="3">BP6-180914</strain>
    </source>
</reference>
<sequence>MPATSTDTRPNGNASLTEEAAVTAQTIDLATDQKPHLPQPAKADRRNSFDAIRMFAAFCVFYSHELGMAGYLEPPLGPLGITLSSTGLYIFFGLSGYLVALSLARDPRILRFSAARLLRIYPAWIVNMLFCVVLGSVVTSLSQMDFWSDAQTHSFLVHDLPIVTTPTQFQLPGVLADARWPVINGSIWTVKYELLCYALLLVLHRLTPLRLLGRPAVPAIAAALFAGAYIHHISTTPNPDPAVFFSRYNSFNLLRFFMTFLAGATYAASEPLTERVRLIFLLVPAGLITFGPSPAFGRAGIILLLTLSVIELGKTRWLYSRTYRRIGDLSYGTFLYAYPIQNLVTTRLFDGHNFHLVVALSAAGTLACALMSWRLVEQPALSVLRRLDRSTPQLAGAGEAI</sequence>
<feature type="transmembrane region" description="Helical" evidence="1">
    <location>
        <begin position="78"/>
        <end position="100"/>
    </location>
</feature>
<comment type="caution">
    <text evidence="3">The sequence shown here is derived from an EMBL/GenBank/DDBJ whole genome shotgun (WGS) entry which is preliminary data.</text>
</comment>
<dbReference type="Pfam" id="PF01757">
    <property type="entry name" value="Acyl_transf_3"/>
    <property type="match status" value="1"/>
</dbReference>
<feature type="transmembrane region" description="Helical" evidence="1">
    <location>
        <begin position="215"/>
        <end position="233"/>
    </location>
</feature>
<evidence type="ECO:0000313" key="4">
    <source>
        <dbReference type="Proteomes" id="UP001165667"/>
    </source>
</evidence>
<keyword evidence="4" id="KW-1185">Reference proteome</keyword>
<keyword evidence="3" id="KW-0012">Acyltransferase</keyword>